<protein>
    <recommendedName>
        <fullName evidence="2">RAMA domain-containing protein</fullName>
    </recommendedName>
</protein>
<dbReference type="EMBL" id="CALNXI010000140">
    <property type="protein sequence ID" value="CAH3020222.1"/>
    <property type="molecule type" value="Genomic_DNA"/>
</dbReference>
<feature type="compositionally biased region" description="Polar residues" evidence="1">
    <location>
        <begin position="509"/>
        <end position="548"/>
    </location>
</feature>
<name>A0ABN8LSJ7_9CNID</name>
<evidence type="ECO:0000313" key="3">
    <source>
        <dbReference type="EMBL" id="CAH3020222.1"/>
    </source>
</evidence>
<feature type="region of interest" description="Disordered" evidence="1">
    <location>
        <begin position="693"/>
        <end position="717"/>
    </location>
</feature>
<feature type="compositionally biased region" description="Low complexity" evidence="1">
    <location>
        <begin position="493"/>
        <end position="508"/>
    </location>
</feature>
<feature type="compositionally biased region" description="Polar residues" evidence="1">
    <location>
        <begin position="461"/>
        <end position="477"/>
    </location>
</feature>
<feature type="compositionally biased region" description="Polar residues" evidence="1">
    <location>
        <begin position="231"/>
        <end position="280"/>
    </location>
</feature>
<comment type="caution">
    <text evidence="3">The sequence shown here is derived from an EMBL/GenBank/DDBJ whole genome shotgun (WGS) entry which is preliminary data.</text>
</comment>
<evidence type="ECO:0000313" key="4">
    <source>
        <dbReference type="Proteomes" id="UP001159427"/>
    </source>
</evidence>
<keyword evidence="4" id="KW-1185">Reference proteome</keyword>
<feature type="region of interest" description="Disordered" evidence="1">
    <location>
        <begin position="443"/>
        <end position="548"/>
    </location>
</feature>
<feature type="compositionally biased region" description="Basic and acidic residues" evidence="1">
    <location>
        <begin position="693"/>
        <end position="708"/>
    </location>
</feature>
<feature type="compositionally biased region" description="Polar residues" evidence="1">
    <location>
        <begin position="443"/>
        <end position="453"/>
    </location>
</feature>
<reference evidence="3 4" key="1">
    <citation type="submission" date="2022-05" db="EMBL/GenBank/DDBJ databases">
        <authorList>
            <consortium name="Genoscope - CEA"/>
            <person name="William W."/>
        </authorList>
    </citation>
    <scope>NUCLEOTIDE SEQUENCE [LARGE SCALE GENOMIC DNA]</scope>
</reference>
<feature type="compositionally biased region" description="Low complexity" evidence="1">
    <location>
        <begin position="288"/>
        <end position="304"/>
    </location>
</feature>
<evidence type="ECO:0000259" key="2">
    <source>
        <dbReference type="Pfam" id="PF18755"/>
    </source>
</evidence>
<dbReference type="InterPro" id="IPR040843">
    <property type="entry name" value="RAMA"/>
</dbReference>
<evidence type="ECO:0000256" key="1">
    <source>
        <dbReference type="SAM" id="MobiDB-lite"/>
    </source>
</evidence>
<feature type="region of interest" description="Disordered" evidence="1">
    <location>
        <begin position="227"/>
        <end position="310"/>
    </location>
</feature>
<proteinExistence type="predicted"/>
<accession>A0ABN8LSJ7</accession>
<feature type="region of interest" description="Disordered" evidence="1">
    <location>
        <begin position="27"/>
        <end position="48"/>
    </location>
</feature>
<gene>
    <name evidence="3" type="ORF">PEVE_00006265</name>
</gene>
<feature type="domain" description="RAMA" evidence="2">
    <location>
        <begin position="607"/>
        <end position="685"/>
    </location>
</feature>
<organism evidence="3 4">
    <name type="scientific">Porites evermanni</name>
    <dbReference type="NCBI Taxonomy" id="104178"/>
    <lineage>
        <taxon>Eukaryota</taxon>
        <taxon>Metazoa</taxon>
        <taxon>Cnidaria</taxon>
        <taxon>Anthozoa</taxon>
        <taxon>Hexacorallia</taxon>
        <taxon>Scleractinia</taxon>
        <taxon>Fungiina</taxon>
        <taxon>Poritidae</taxon>
        <taxon>Porites</taxon>
    </lineage>
</organism>
<dbReference type="Proteomes" id="UP001159427">
    <property type="component" value="Unassembled WGS sequence"/>
</dbReference>
<sequence length="777" mass="84221">MSDSDETVCEDGEGTMSPSIMTAISRKNSLDHLPVDTENGSPEFLPPNAKVQKLGNENVGVVPKEPAKTCACDQDLQSLKPDTAFNAEKTAAERLEEIKKQEGKIEDLLLVLKAQLKGEGVSLKESPVFAQAKLLMTQVKTQLAEVTVYQQQQRQQIAQYSNESQDTNDGSESQHTFDIKQKILQLAAQQKELLACVQCHKKLLDKMRTLKKTTKAITKNTLPAIEKHVSSRSTSTSFNIAVSNPSGVTAHNTSMSANKSRQDNKQSVNDSQPAPPTSTLKHAMLQNSSAPSMESSSSTSQTMLSDKRSQLQQAPLSCTSVVAENNYLSSQTQSQSLLTPLSMPQQRAQNVVLTAGQFFQVGGKQVYVLPQGLLSSVTSAAVTQVTQPQGLIATTVQLTAKTQGNHLQQISPSKASLHKTTAAVATKIAVTPANPLMTSVTKVQSSEGSSPSTLLLRGSSCKDQTTQSLHSQQSNGNALPVTGTIPLTNTSATCSPSTSRMSASSSSTLQQNKTVSQTSQLSNHGNKQITCPANSTTFSPVTNENNRPPQMLRSARVQTPSHSSLGLQSTVQANKSITSFTSKATVVQSKSSRSIQRQNSFGSDLPDIKSLLSNNVIEAGSNVLSIQFEGRNFEASLRRNGLIESAGGETFRTPMAWMRAVTGSWTTVKQSQAYKMVHYKGKPLALFTIPSMEKEPCERNEPQNEGRAQDQLGKPSRHEKSWLITSWDDMAKLLTTCQVIPISSDEFVPIDSFLPVNFWDLSCEVDIPQCVLEELNF</sequence>
<dbReference type="Pfam" id="PF18755">
    <property type="entry name" value="RAMA"/>
    <property type="match status" value="1"/>
</dbReference>